<feature type="transmembrane region" description="Helical" evidence="1">
    <location>
        <begin position="95"/>
        <end position="117"/>
    </location>
</feature>
<comment type="caution">
    <text evidence="2">The sequence shown here is derived from an EMBL/GenBank/DDBJ whole genome shotgun (WGS) entry which is preliminary data.</text>
</comment>
<accession>A0ABS6E2I5</accession>
<dbReference type="RefSeq" id="WP_216516885.1">
    <property type="nucleotide sequence ID" value="NZ_JAHLPM010000002.1"/>
</dbReference>
<feature type="transmembrane region" description="Helical" evidence="1">
    <location>
        <begin position="39"/>
        <end position="59"/>
    </location>
</feature>
<dbReference type="EMBL" id="JAHLPM010000002">
    <property type="protein sequence ID" value="MBU5437117.1"/>
    <property type="molecule type" value="Genomic_DNA"/>
</dbReference>
<gene>
    <name evidence="2" type="primary">thiW</name>
    <name evidence="2" type="ORF">KQI42_03790</name>
</gene>
<reference evidence="2 3" key="1">
    <citation type="submission" date="2021-06" db="EMBL/GenBank/DDBJ databases">
        <authorList>
            <person name="Sun Q."/>
            <person name="Li D."/>
        </authorList>
    </citation>
    <scope>NUCLEOTIDE SEQUENCE [LARGE SCALE GENOMIC DNA]</scope>
    <source>
        <strain evidence="2 3">MSJ-40</strain>
    </source>
</reference>
<evidence type="ECO:0000313" key="3">
    <source>
        <dbReference type="Proteomes" id="UP000749471"/>
    </source>
</evidence>
<organism evidence="2 3">
    <name type="scientific">Tissierella simiarum</name>
    <dbReference type="NCBI Taxonomy" id="2841534"/>
    <lineage>
        <taxon>Bacteria</taxon>
        <taxon>Bacillati</taxon>
        <taxon>Bacillota</taxon>
        <taxon>Tissierellia</taxon>
        <taxon>Tissierellales</taxon>
        <taxon>Tissierellaceae</taxon>
        <taxon>Tissierella</taxon>
    </lineage>
</organism>
<evidence type="ECO:0000256" key="1">
    <source>
        <dbReference type="SAM" id="Phobius"/>
    </source>
</evidence>
<keyword evidence="1" id="KW-0812">Transmembrane</keyword>
<dbReference type="InterPro" id="IPR012652">
    <property type="entry name" value="ThiW"/>
</dbReference>
<keyword evidence="1" id="KW-0472">Membrane</keyword>
<feature type="transmembrane region" description="Helical" evidence="1">
    <location>
        <begin position="6"/>
        <end position="27"/>
    </location>
</feature>
<keyword evidence="1" id="KW-1133">Transmembrane helix</keyword>
<proteinExistence type="predicted"/>
<protein>
    <submittedName>
        <fullName evidence="2">Energy coupling factor transporter S component ThiW</fullName>
    </submittedName>
</protein>
<keyword evidence="3" id="KW-1185">Reference proteome</keyword>
<evidence type="ECO:0000313" key="2">
    <source>
        <dbReference type="EMBL" id="MBU5437117.1"/>
    </source>
</evidence>
<dbReference type="Pfam" id="PF09512">
    <property type="entry name" value="ThiW"/>
    <property type="match status" value="1"/>
</dbReference>
<dbReference type="Proteomes" id="UP000749471">
    <property type="component" value="Unassembled WGS sequence"/>
</dbReference>
<sequence length="164" mass="17519">MDTRKLTISAMFISIGVVLGNLVYIPVGVSKCFPIQHTINLLSAITLGPFYSTAIAFLISLIRNLIGTGSFLAFPGSMIGAFLAGVIYKKTKNSYGAAIGEIFGAGVLGGLTAFPIAKYIMGKEVIAFFFVYPFLLSTIGGSIIGLILIKIFNSMKCNLKILKH</sequence>
<feature type="transmembrane region" description="Helical" evidence="1">
    <location>
        <begin position="129"/>
        <end position="152"/>
    </location>
</feature>
<feature type="transmembrane region" description="Helical" evidence="1">
    <location>
        <begin position="65"/>
        <end position="88"/>
    </location>
</feature>
<dbReference type="PIRSF" id="PIRSF024534">
    <property type="entry name" value="ThiW"/>
    <property type="match status" value="1"/>
</dbReference>
<dbReference type="NCBIfam" id="TIGR02359">
    <property type="entry name" value="thiW"/>
    <property type="match status" value="1"/>
</dbReference>
<name>A0ABS6E2I5_9FIRM</name>